<evidence type="ECO:0000256" key="7">
    <source>
        <dbReference type="SAM" id="Phobius"/>
    </source>
</evidence>
<reference evidence="8 9" key="1">
    <citation type="journal article" date="2011" name="J. Gen. Appl. Microbiol.">
        <title>Draft genome sequencing of the enigmatic yeast Saitoella complicata.</title>
        <authorList>
            <person name="Nishida H."/>
            <person name="Hamamoto M."/>
            <person name="Sugiyama J."/>
        </authorList>
    </citation>
    <scope>NUCLEOTIDE SEQUENCE [LARGE SCALE GENOMIC DNA]</scope>
    <source>
        <strain evidence="8 9">NRRL Y-17804</strain>
    </source>
</reference>
<reference evidence="8 9" key="2">
    <citation type="journal article" date="2014" name="J. Gen. Appl. Microbiol.">
        <title>The early diverging ascomycetous budding yeast Saitoella complicata has three histone deacetylases belonging to the Clr6, Hos2, and Rpd3 lineages.</title>
        <authorList>
            <person name="Nishida H."/>
            <person name="Matsumoto T."/>
            <person name="Kondo S."/>
            <person name="Hamamoto M."/>
            <person name="Yoshikawa H."/>
        </authorList>
    </citation>
    <scope>NUCLEOTIDE SEQUENCE [LARGE SCALE GENOMIC DNA]</scope>
    <source>
        <strain evidence="8 9">NRRL Y-17804</strain>
    </source>
</reference>
<keyword evidence="3 7" id="KW-0812">Transmembrane</keyword>
<feature type="transmembrane region" description="Helical" evidence="7">
    <location>
        <begin position="374"/>
        <end position="394"/>
    </location>
</feature>
<keyword evidence="5 7" id="KW-0472">Membrane</keyword>
<dbReference type="Gene3D" id="1.20.1250.20">
    <property type="entry name" value="MFS general substrate transporter like domains"/>
    <property type="match status" value="2"/>
</dbReference>
<dbReference type="InterPro" id="IPR011701">
    <property type="entry name" value="MFS"/>
</dbReference>
<dbReference type="OMA" id="CMFPLMC"/>
<dbReference type="Proteomes" id="UP000033140">
    <property type="component" value="Unassembled WGS sequence"/>
</dbReference>
<feature type="transmembrane region" description="Helical" evidence="7">
    <location>
        <begin position="142"/>
        <end position="163"/>
    </location>
</feature>
<gene>
    <name evidence="8" type="ORF">G7K_6313-t1</name>
</gene>
<evidence type="ECO:0008006" key="10">
    <source>
        <dbReference type="Google" id="ProtNLM"/>
    </source>
</evidence>
<feature type="transmembrane region" description="Helical" evidence="7">
    <location>
        <begin position="208"/>
        <end position="227"/>
    </location>
</feature>
<dbReference type="EMBL" id="BACD03000063">
    <property type="protein sequence ID" value="GAO52231.1"/>
    <property type="molecule type" value="Genomic_DNA"/>
</dbReference>
<evidence type="ECO:0000256" key="2">
    <source>
        <dbReference type="ARBA" id="ARBA00022448"/>
    </source>
</evidence>
<dbReference type="PANTHER" id="PTHR43791:SF1">
    <property type="entry name" value="ALLANTOATE PERMEASE"/>
    <property type="match status" value="1"/>
</dbReference>
<dbReference type="GO" id="GO:0022857">
    <property type="term" value="F:transmembrane transporter activity"/>
    <property type="evidence" value="ECO:0007669"/>
    <property type="project" value="InterPro"/>
</dbReference>
<dbReference type="SUPFAM" id="SSF103473">
    <property type="entry name" value="MFS general substrate transporter"/>
    <property type="match status" value="1"/>
</dbReference>
<reference evidence="8 9" key="3">
    <citation type="journal article" date="2015" name="Genome Announc.">
        <title>Draft Genome Sequence of the Archiascomycetous Yeast Saitoella complicata.</title>
        <authorList>
            <person name="Yamauchi K."/>
            <person name="Kondo S."/>
            <person name="Hamamoto M."/>
            <person name="Takahashi Y."/>
            <person name="Ogura Y."/>
            <person name="Hayashi T."/>
            <person name="Nishida H."/>
        </authorList>
    </citation>
    <scope>NUCLEOTIDE SEQUENCE [LARGE SCALE GENOMIC DNA]</scope>
    <source>
        <strain evidence="8 9">NRRL Y-17804</strain>
    </source>
</reference>
<keyword evidence="4 7" id="KW-1133">Transmembrane helix</keyword>
<evidence type="ECO:0000313" key="9">
    <source>
        <dbReference type="Proteomes" id="UP000033140"/>
    </source>
</evidence>
<dbReference type="InterPro" id="IPR036259">
    <property type="entry name" value="MFS_trans_sf"/>
</dbReference>
<comment type="similarity">
    <text evidence="6">Belongs to the major facilitator superfamily. Allantoate permease family.</text>
</comment>
<dbReference type="CDD" id="cd17327">
    <property type="entry name" value="MFS_FEN2_like"/>
    <property type="match status" value="1"/>
</dbReference>
<dbReference type="AlphaFoldDB" id="A0A0E9NRB5"/>
<keyword evidence="9" id="KW-1185">Reference proteome</keyword>
<dbReference type="FunFam" id="1.20.1250.20:FF:000064">
    <property type="entry name" value="MFS allantoate transporter"/>
    <property type="match status" value="1"/>
</dbReference>
<evidence type="ECO:0000256" key="5">
    <source>
        <dbReference type="ARBA" id="ARBA00023136"/>
    </source>
</evidence>
<sequence>MSAIPMTTTTTTAADEKAIHIKEEPEHGIGEVYDHDPESLKSPTSGDADEALAYIRNTAKVEIDEATNKRLLKLIDRNIMPIMCLIYCLQFLDKTSISYASVMGLRTDTHLVGQQYSWLGSVFYLGYLAWEYPTNRLMQRLPLAKYTGVNIIIWGGILAAMAGCKNFAGLVSVRLLLGIFESSITPAFVLFTSMWYRSSEQALRVGIWFCNNGTAQIIGSFLAYGISKGVEKHGSAIPGWQIIFLVTGFATMAVGVALLWLMPDTPMQARFLSEEDRVLVIERLRVNQQGVGNKHFKMEQFKEALRDPRTWLYFSYSLISDIPNGGLTNFQSIVIQSLGFTAQESLLYSAPCGAVEIISILWICSLAQRTHERSYSAILSVLFPIFGFLLVICLPEHMPWGKLAGYWLTSFSACAFVIILGMISTNVAGYTKKTTVNAINLIGYCVGNLIGPQTFRAKDAPAYTPAKVTIVVCWGVSCFVLYAIRWLNARENKRRDEEREAAGDAYVSLKDHEFMDLTDFENRDFRYVL</sequence>
<proteinExistence type="inferred from homology"/>
<comment type="subcellular location">
    <subcellularLocation>
        <location evidence="1">Membrane</location>
        <topology evidence="1">Multi-pass membrane protein</topology>
    </subcellularLocation>
</comment>
<dbReference type="STRING" id="698492.A0A0E9NRB5"/>
<evidence type="ECO:0000256" key="3">
    <source>
        <dbReference type="ARBA" id="ARBA00022692"/>
    </source>
</evidence>
<feature type="transmembrane region" description="Helical" evidence="7">
    <location>
        <begin position="175"/>
        <end position="196"/>
    </location>
</feature>
<dbReference type="Pfam" id="PF07690">
    <property type="entry name" value="MFS_1"/>
    <property type="match status" value="1"/>
</dbReference>
<keyword evidence="2" id="KW-0813">Transport</keyword>
<feature type="transmembrane region" description="Helical" evidence="7">
    <location>
        <begin position="468"/>
        <end position="487"/>
    </location>
</feature>
<evidence type="ECO:0000313" key="8">
    <source>
        <dbReference type="EMBL" id="GAO52231.1"/>
    </source>
</evidence>
<feature type="transmembrane region" description="Helical" evidence="7">
    <location>
        <begin position="239"/>
        <end position="261"/>
    </location>
</feature>
<evidence type="ECO:0000256" key="6">
    <source>
        <dbReference type="ARBA" id="ARBA00037968"/>
    </source>
</evidence>
<dbReference type="GO" id="GO:0016020">
    <property type="term" value="C:membrane"/>
    <property type="evidence" value="ECO:0007669"/>
    <property type="project" value="UniProtKB-SubCell"/>
</dbReference>
<evidence type="ECO:0000256" key="1">
    <source>
        <dbReference type="ARBA" id="ARBA00004141"/>
    </source>
</evidence>
<evidence type="ECO:0000256" key="4">
    <source>
        <dbReference type="ARBA" id="ARBA00022989"/>
    </source>
</evidence>
<dbReference type="PANTHER" id="PTHR43791">
    <property type="entry name" value="PERMEASE-RELATED"/>
    <property type="match status" value="1"/>
</dbReference>
<accession>A0A0E9NRB5</accession>
<comment type="caution">
    <text evidence="8">The sequence shown here is derived from an EMBL/GenBank/DDBJ whole genome shotgun (WGS) entry which is preliminary data.</text>
</comment>
<protein>
    <recommendedName>
        <fullName evidence="10">Major facilitator superfamily (MFS) profile domain-containing protein</fullName>
    </recommendedName>
</protein>
<feature type="transmembrane region" description="Helical" evidence="7">
    <location>
        <begin position="406"/>
        <end position="424"/>
    </location>
</feature>
<name>A0A0E9NRB5_SAICN</name>
<organism evidence="8 9">
    <name type="scientific">Saitoella complicata (strain BCRC 22490 / CBS 7301 / JCM 7358 / NBRC 10748 / NRRL Y-17804)</name>
    <dbReference type="NCBI Taxonomy" id="698492"/>
    <lineage>
        <taxon>Eukaryota</taxon>
        <taxon>Fungi</taxon>
        <taxon>Dikarya</taxon>
        <taxon>Ascomycota</taxon>
        <taxon>Taphrinomycotina</taxon>
        <taxon>Taphrinomycotina incertae sedis</taxon>
        <taxon>Saitoella</taxon>
    </lineage>
</organism>